<dbReference type="Pfam" id="PF17919">
    <property type="entry name" value="RT_RNaseH_2"/>
    <property type="match status" value="1"/>
</dbReference>
<keyword evidence="3" id="KW-1185">Reference proteome</keyword>
<accession>A0A0C2JRJ2</accession>
<dbReference type="EMBL" id="JWZT01001450">
    <property type="protein sequence ID" value="KII72028.1"/>
    <property type="molecule type" value="Genomic_DNA"/>
</dbReference>
<protein>
    <recommendedName>
        <fullName evidence="1">Reverse transcriptase/retrotransposon-derived protein RNase H-like domain-containing protein</fullName>
    </recommendedName>
</protein>
<proteinExistence type="predicted"/>
<sequence length="178" mass="20225">MHFQRQDDADLSMVIEADPSARGVDAVLLHKFQNGCEQTIAYASNKVNTRKYYSIIVKEALAIGRSQAVEIFICFEESSASTRISRGIINEIADALSCLLNPTAQDELKRNHAESSLEVILSNMYLRRRYIYRTLLTDHVKVYIYITLGPIDDKSWLVLVDAFSKWVDNAIVNHPDTE</sequence>
<evidence type="ECO:0000259" key="1">
    <source>
        <dbReference type="Pfam" id="PF17919"/>
    </source>
</evidence>
<organism evidence="2 3">
    <name type="scientific">Thelohanellus kitauei</name>
    <name type="common">Myxosporean</name>
    <dbReference type="NCBI Taxonomy" id="669202"/>
    <lineage>
        <taxon>Eukaryota</taxon>
        <taxon>Metazoa</taxon>
        <taxon>Cnidaria</taxon>
        <taxon>Myxozoa</taxon>
        <taxon>Myxosporea</taxon>
        <taxon>Bivalvulida</taxon>
        <taxon>Platysporina</taxon>
        <taxon>Myxobolidae</taxon>
        <taxon>Thelohanellus</taxon>
    </lineage>
</organism>
<dbReference type="AlphaFoldDB" id="A0A0C2JRJ2"/>
<name>A0A0C2JRJ2_THEKT</name>
<dbReference type="Proteomes" id="UP000031668">
    <property type="component" value="Unassembled WGS sequence"/>
</dbReference>
<evidence type="ECO:0000313" key="2">
    <source>
        <dbReference type="EMBL" id="KII72028.1"/>
    </source>
</evidence>
<reference evidence="2 3" key="1">
    <citation type="journal article" date="2014" name="Genome Biol. Evol.">
        <title>The genome of the myxosporean Thelohanellus kitauei shows adaptations to nutrient acquisition within its fish host.</title>
        <authorList>
            <person name="Yang Y."/>
            <person name="Xiong J."/>
            <person name="Zhou Z."/>
            <person name="Huo F."/>
            <person name="Miao W."/>
            <person name="Ran C."/>
            <person name="Liu Y."/>
            <person name="Zhang J."/>
            <person name="Feng J."/>
            <person name="Wang M."/>
            <person name="Wang M."/>
            <person name="Wang L."/>
            <person name="Yao B."/>
        </authorList>
    </citation>
    <scope>NUCLEOTIDE SEQUENCE [LARGE SCALE GENOMIC DNA]</scope>
    <source>
        <strain evidence="2">Wuqing</strain>
    </source>
</reference>
<feature type="domain" description="Reverse transcriptase/retrotransposon-derived protein RNase H-like" evidence="1">
    <location>
        <begin position="8"/>
        <end position="63"/>
    </location>
</feature>
<gene>
    <name evidence="2" type="ORF">RF11_15753</name>
</gene>
<dbReference type="InterPro" id="IPR041577">
    <property type="entry name" value="RT_RNaseH_2"/>
</dbReference>
<evidence type="ECO:0000313" key="3">
    <source>
        <dbReference type="Proteomes" id="UP000031668"/>
    </source>
</evidence>
<comment type="caution">
    <text evidence="2">The sequence shown here is derived from an EMBL/GenBank/DDBJ whole genome shotgun (WGS) entry which is preliminary data.</text>
</comment>